<dbReference type="Gene3D" id="3.40.50.80">
    <property type="entry name" value="Nucleotide-binding domain of ferredoxin-NADP reductase (FNR) module"/>
    <property type="match status" value="1"/>
</dbReference>
<evidence type="ECO:0000313" key="4">
    <source>
        <dbReference type="Proteomes" id="UP000033457"/>
    </source>
</evidence>
<proteinExistence type="predicted"/>
<dbReference type="RefSeq" id="WP_046438438.1">
    <property type="nucleotide sequence ID" value="NZ_CP011312.1"/>
</dbReference>
<dbReference type="CDD" id="cd06193">
    <property type="entry name" value="siderophore_interacting"/>
    <property type="match status" value="1"/>
</dbReference>
<dbReference type="InterPro" id="IPR017938">
    <property type="entry name" value="Riboflavin_synthase-like_b-brl"/>
</dbReference>
<dbReference type="EMBL" id="LR134377">
    <property type="protein sequence ID" value="VEH05288.1"/>
    <property type="molecule type" value="Genomic_DNA"/>
</dbReference>
<dbReference type="PROSITE" id="PS51384">
    <property type="entry name" value="FAD_FR"/>
    <property type="match status" value="1"/>
</dbReference>
<name>A0A0F6QYY3_9CORY</name>
<dbReference type="InterPro" id="IPR007037">
    <property type="entry name" value="SIP_rossman_dom"/>
</dbReference>
<dbReference type="InterPro" id="IPR017927">
    <property type="entry name" value="FAD-bd_FR_type"/>
</dbReference>
<protein>
    <submittedName>
        <fullName evidence="2">Siderophore-interacting protein</fullName>
    </submittedName>
    <submittedName>
        <fullName evidence="3">Vibriobactin utilization protein viuB</fullName>
    </submittedName>
</protein>
<dbReference type="InterPro" id="IPR039374">
    <property type="entry name" value="SIP_fam"/>
</dbReference>
<dbReference type="OrthoDB" id="3291337at2"/>
<dbReference type="HOGENOM" id="CLU_040923_2_0_11"/>
<organism evidence="2 4">
    <name type="scientific">Corynebacterium kutscheri</name>
    <dbReference type="NCBI Taxonomy" id="35755"/>
    <lineage>
        <taxon>Bacteria</taxon>
        <taxon>Bacillati</taxon>
        <taxon>Actinomycetota</taxon>
        <taxon>Actinomycetes</taxon>
        <taxon>Mycobacteriales</taxon>
        <taxon>Corynebacteriaceae</taxon>
        <taxon>Corynebacterium</taxon>
    </lineage>
</organism>
<reference evidence="2 4" key="1">
    <citation type="journal article" date="2015" name="Genome Announc.">
        <title>Complete Genome Sequence of Corynebacterium kutscheri DSM 20755, a Corynebacterial Type Strain with Remarkably Low G+C Content of Chromosomal DNA.</title>
        <authorList>
            <person name="Ruckert C."/>
            <person name="Albersmeier A."/>
            <person name="Winkler A."/>
            <person name="Tauch A."/>
        </authorList>
    </citation>
    <scope>NUCLEOTIDE SEQUENCE [LARGE SCALE GENOMIC DNA]</scope>
    <source>
        <strain evidence="2 4">DSM 20755</strain>
    </source>
</reference>
<dbReference type="Proteomes" id="UP000033457">
    <property type="component" value="Chromosome"/>
</dbReference>
<dbReference type="PANTHER" id="PTHR30157:SF0">
    <property type="entry name" value="NADPH-DEPENDENT FERRIC-CHELATE REDUCTASE"/>
    <property type="match status" value="1"/>
</dbReference>
<reference evidence="3 5" key="2">
    <citation type="submission" date="2018-12" db="EMBL/GenBank/DDBJ databases">
        <authorList>
            <consortium name="Pathogen Informatics"/>
        </authorList>
    </citation>
    <scope>NUCLEOTIDE SEQUENCE [LARGE SCALE GENOMIC DNA]</scope>
    <source>
        <strain evidence="3 5">NCTC949</strain>
    </source>
</reference>
<keyword evidence="4" id="KW-1185">Reference proteome</keyword>
<dbReference type="AlphaFoldDB" id="A0A0F6QYY3"/>
<dbReference type="STRING" id="35755.UL82_00805"/>
<dbReference type="InterPro" id="IPR039261">
    <property type="entry name" value="FNR_nucleotide-bd"/>
</dbReference>
<dbReference type="Gene3D" id="2.40.30.10">
    <property type="entry name" value="Translation factors"/>
    <property type="match status" value="1"/>
</dbReference>
<dbReference type="Pfam" id="PF08021">
    <property type="entry name" value="FAD_binding_9"/>
    <property type="match status" value="1"/>
</dbReference>
<evidence type="ECO:0000259" key="1">
    <source>
        <dbReference type="PROSITE" id="PS51384"/>
    </source>
</evidence>
<gene>
    <name evidence="3" type="primary">viuB_1</name>
    <name evidence="3" type="ORF">NCTC949_00529</name>
    <name evidence="2" type="ORF">UL82_00805</name>
</gene>
<dbReference type="SUPFAM" id="SSF63380">
    <property type="entry name" value="Riboflavin synthase domain-like"/>
    <property type="match status" value="1"/>
</dbReference>
<dbReference type="Proteomes" id="UP000271380">
    <property type="component" value="Chromosome"/>
</dbReference>
<feature type="domain" description="FAD-binding FR-type" evidence="1">
    <location>
        <begin position="3"/>
        <end position="137"/>
    </location>
</feature>
<evidence type="ECO:0000313" key="3">
    <source>
        <dbReference type="EMBL" id="VEH05288.1"/>
    </source>
</evidence>
<evidence type="ECO:0000313" key="2">
    <source>
        <dbReference type="EMBL" id="AKE40395.1"/>
    </source>
</evidence>
<accession>A0A0F6QYY3</accession>
<dbReference type="PANTHER" id="PTHR30157">
    <property type="entry name" value="FERRIC REDUCTASE, NADPH-DEPENDENT"/>
    <property type="match status" value="1"/>
</dbReference>
<dbReference type="EMBL" id="CP011312">
    <property type="protein sequence ID" value="AKE40395.1"/>
    <property type="molecule type" value="Genomic_DNA"/>
</dbReference>
<dbReference type="InterPro" id="IPR013113">
    <property type="entry name" value="SIP_FAD-bd"/>
</dbReference>
<sequence length="294" mass="32198">MPFQPFLVTVARTQEISPHFRRITFTGASEIGPAVPVRDQRIKLIIPGTAGLSQLVGEDWFSTWRSLDPASRGFMRTYSIRDLRRQADEIDIDFVLHPGSPGPASSWAETAKIGDQLLIIAPDRDDDTGAGIEFAPGRARQVFLFGDETAVPAIARIIADWPAGLYGTAFAEVPDAADIQEFDCPDTLTLNWLVRPAGINHGELLNQAVAELVHAPATPVLLTTDAAPVWETPVYSSAGEEITEEAVAEDTYYWIAGECSAVTTMRRLLVKEAGIPRGNVSFMGYWKRGRCLDD</sequence>
<dbReference type="Pfam" id="PF04954">
    <property type="entry name" value="SIP"/>
    <property type="match status" value="1"/>
</dbReference>
<dbReference type="KEGG" id="cku:UL82_00805"/>
<dbReference type="GO" id="GO:0016491">
    <property type="term" value="F:oxidoreductase activity"/>
    <property type="evidence" value="ECO:0007669"/>
    <property type="project" value="InterPro"/>
</dbReference>
<evidence type="ECO:0000313" key="5">
    <source>
        <dbReference type="Proteomes" id="UP000271380"/>
    </source>
</evidence>